<dbReference type="PANTHER" id="PTHR13954">
    <property type="entry name" value="IRE1-RELATED"/>
    <property type="match status" value="1"/>
</dbReference>
<dbReference type="PROSITE" id="PS50011">
    <property type="entry name" value="PROTEIN_KINASE_DOM"/>
    <property type="match status" value="1"/>
</dbReference>
<dbReference type="EMBL" id="CACRXK020003582">
    <property type="protein sequence ID" value="CAB3999418.1"/>
    <property type="molecule type" value="Genomic_DNA"/>
</dbReference>
<dbReference type="Pfam" id="PF06479">
    <property type="entry name" value="Ribonuc_2-5A"/>
    <property type="match status" value="1"/>
</dbReference>
<dbReference type="PROSITE" id="PS51392">
    <property type="entry name" value="KEN"/>
    <property type="match status" value="1"/>
</dbReference>
<protein>
    <submittedName>
        <fullName evidence="4">Probable myosin light chain kinase DDB_G0292624</fullName>
    </submittedName>
</protein>
<dbReference type="InterPro" id="IPR010513">
    <property type="entry name" value="KEN_dom"/>
</dbReference>
<organism evidence="4 5">
    <name type="scientific">Paramuricea clavata</name>
    <name type="common">Red gorgonian</name>
    <name type="synonym">Violescent sea-whip</name>
    <dbReference type="NCBI Taxonomy" id="317549"/>
    <lineage>
        <taxon>Eukaryota</taxon>
        <taxon>Metazoa</taxon>
        <taxon>Cnidaria</taxon>
        <taxon>Anthozoa</taxon>
        <taxon>Octocorallia</taxon>
        <taxon>Malacalcyonacea</taxon>
        <taxon>Plexauridae</taxon>
        <taxon>Paramuricea</taxon>
    </lineage>
</organism>
<evidence type="ECO:0000256" key="1">
    <source>
        <dbReference type="ARBA" id="ARBA00022729"/>
    </source>
</evidence>
<comment type="caution">
    <text evidence="4">The sequence shown here is derived from an EMBL/GenBank/DDBJ whole genome shotgun (WGS) entry which is preliminary data.</text>
</comment>
<dbReference type="SUPFAM" id="SSF48403">
    <property type="entry name" value="Ankyrin repeat"/>
    <property type="match status" value="1"/>
</dbReference>
<dbReference type="InterPro" id="IPR011009">
    <property type="entry name" value="Kinase-like_dom_sf"/>
</dbReference>
<dbReference type="SUPFAM" id="SSF56112">
    <property type="entry name" value="Protein kinase-like (PK-like)"/>
    <property type="match status" value="1"/>
</dbReference>
<evidence type="ECO:0000313" key="5">
    <source>
        <dbReference type="Proteomes" id="UP001152795"/>
    </source>
</evidence>
<evidence type="ECO:0000313" key="4">
    <source>
        <dbReference type="EMBL" id="CAB3999418.1"/>
    </source>
</evidence>
<dbReference type="Pfam" id="PF00069">
    <property type="entry name" value="Pkinase"/>
    <property type="match status" value="1"/>
</dbReference>
<gene>
    <name evidence="4" type="ORF">PACLA_8A085445</name>
</gene>
<name>A0A7D9I528_PARCT</name>
<dbReference type="InterPro" id="IPR036770">
    <property type="entry name" value="Ankyrin_rpt-contain_sf"/>
</dbReference>
<reference evidence="4" key="1">
    <citation type="submission" date="2020-04" db="EMBL/GenBank/DDBJ databases">
        <authorList>
            <person name="Alioto T."/>
            <person name="Alioto T."/>
            <person name="Gomez Garrido J."/>
        </authorList>
    </citation>
    <scope>NUCLEOTIDE SEQUENCE</scope>
    <source>
        <strain evidence="4">A484AB</strain>
    </source>
</reference>
<dbReference type="GO" id="GO:0051082">
    <property type="term" value="F:unfolded protein binding"/>
    <property type="evidence" value="ECO:0007669"/>
    <property type="project" value="TreeGrafter"/>
</dbReference>
<dbReference type="PROSITE" id="PS00107">
    <property type="entry name" value="PROTEIN_KINASE_ATP"/>
    <property type="match status" value="1"/>
</dbReference>
<dbReference type="Gene3D" id="1.25.40.20">
    <property type="entry name" value="Ankyrin repeat-containing domain"/>
    <property type="match status" value="1"/>
</dbReference>
<dbReference type="Gene3D" id="1.10.510.10">
    <property type="entry name" value="Transferase(Phosphotransferase) domain 1"/>
    <property type="match status" value="1"/>
</dbReference>
<dbReference type="InterPro" id="IPR045133">
    <property type="entry name" value="IRE1/2-like"/>
</dbReference>
<keyword evidence="3" id="KW-0067">ATP-binding</keyword>
<dbReference type="InterPro" id="IPR008271">
    <property type="entry name" value="Ser/Thr_kinase_AS"/>
</dbReference>
<keyword evidence="4" id="KW-0808">Transferase</keyword>
<keyword evidence="5" id="KW-1185">Reference proteome</keyword>
<dbReference type="InterPro" id="IPR000719">
    <property type="entry name" value="Prot_kinase_dom"/>
</dbReference>
<keyword evidence="2" id="KW-0547">Nucleotide-binding</keyword>
<evidence type="ECO:0000256" key="2">
    <source>
        <dbReference type="ARBA" id="ARBA00022741"/>
    </source>
</evidence>
<dbReference type="Proteomes" id="UP001152795">
    <property type="component" value="Unassembled WGS sequence"/>
</dbReference>
<dbReference type="GO" id="GO:0004521">
    <property type="term" value="F:RNA endonuclease activity"/>
    <property type="evidence" value="ECO:0007669"/>
    <property type="project" value="InterPro"/>
</dbReference>
<dbReference type="InterPro" id="IPR017441">
    <property type="entry name" value="Protein_kinase_ATP_BS"/>
</dbReference>
<keyword evidence="4" id="KW-0418">Kinase</keyword>
<accession>A0A7D9I528</accession>
<dbReference type="InterPro" id="IPR038357">
    <property type="entry name" value="KEN_sf"/>
</dbReference>
<evidence type="ECO:0000256" key="3">
    <source>
        <dbReference type="ARBA" id="ARBA00022840"/>
    </source>
</evidence>
<dbReference type="SMART" id="SM00220">
    <property type="entry name" value="S_TKc"/>
    <property type="match status" value="1"/>
</dbReference>
<dbReference type="GO" id="GO:1990604">
    <property type="term" value="C:IRE1-TRAF2-ASK1 complex"/>
    <property type="evidence" value="ECO:0007669"/>
    <property type="project" value="TreeGrafter"/>
</dbReference>
<proteinExistence type="predicted"/>
<dbReference type="GO" id="GO:0036498">
    <property type="term" value="P:IRE1-mediated unfolded protein response"/>
    <property type="evidence" value="ECO:0007669"/>
    <property type="project" value="TreeGrafter"/>
</dbReference>
<dbReference type="PROSITE" id="PS00108">
    <property type="entry name" value="PROTEIN_KINASE_ST"/>
    <property type="match status" value="1"/>
</dbReference>
<dbReference type="Gene3D" id="1.20.1440.180">
    <property type="entry name" value="KEN domain"/>
    <property type="match status" value="1"/>
</dbReference>
<dbReference type="AlphaFoldDB" id="A0A7D9I528"/>
<dbReference type="PANTHER" id="PTHR13954:SF6">
    <property type="entry name" value="NON-SPECIFIC SERINE_THREONINE PROTEIN KINASE"/>
    <property type="match status" value="1"/>
</dbReference>
<dbReference type="GO" id="GO:0005524">
    <property type="term" value="F:ATP binding"/>
    <property type="evidence" value="ECO:0007669"/>
    <property type="project" value="UniProtKB-UniRule"/>
</dbReference>
<dbReference type="GO" id="GO:0006397">
    <property type="term" value="P:mRNA processing"/>
    <property type="evidence" value="ECO:0007669"/>
    <property type="project" value="InterPro"/>
</dbReference>
<dbReference type="GO" id="GO:0004674">
    <property type="term" value="F:protein serine/threonine kinase activity"/>
    <property type="evidence" value="ECO:0007669"/>
    <property type="project" value="InterPro"/>
</dbReference>
<sequence length="977" mass="111098">MAGVLSDAMSGLHLRTVSTVVVDPFMPVFRNFGVEVANEILFIIADQNPCLTGQQLCQEFERRVGSELVHLVGIKGPEFVRSSPVLSHQSLTWSWTTQSWTTQIDPYQPTTWSSFVYMVNPNESYRLTYDNKYREMLLIQAWKLIETNGLINACCENTGNSAFHFLVGTPGATTPNLVRLLLQAGGEELALKTNRKDQNILHVIAGRMRAEKNSNGDLVFGNEKVEPIAWTAEDRKSILDVLSQELSSNGLTVLVKAQDEIGDTPIHEWALSTSTTVHESLDAFLPNPNHEIEIASQLLQFGAQLRLANNTGHVPLHYAFNTDVFEFLVQRCDVCHVRNDLDETPLMFMIKTIIRQALSQTCVNEYPELATEFLERASPKPVSVDELTHILDLFEECEEAKNTVGIPDINGNSIFDIVLSSIKIASYCFFNHPRFDNLYVEDKLLKEQSLIRLRRDLVSLLEIIMHTAQQDEIRNPFALHTLLNIHPRIGDLECVNTAIIESLDALLQQRVEPPFYDEIINKLVQNGARRAEPCKRQVRSRCPESHLQNATDLAKTIGTEDTVTVVGKYRYFHHLPIGSGAFSSVFLAIKDEHLDERSGIMHCNLFALKRVEKAKVNPKEITSEVKTLISLSNRNENIVRYYGLVEHSHDKFYQYICLELMDGDLEEFVTNGVNTALSVQLMKQIINGLEFLHEQGFIHRDLKPGNILYTTNPTLQFKIADFGLTKNIDSISSANYVAMAPGTRCWMAPELISMKSTEHTQQSDIFSLGLVLYYFFTLGKHPFETGTVIPPYVIEQRIVQTQVIFTFHPEAANFFQTLLSKDPSKRTPAKFLHQHPFLWSERKKIEFLKAVGDQPEAISPTKHPNSPLEQRLQTTKIGQIVQVVEWNLHPLIYALFAEITTTWKQKKYRTDEVIDLLRFIRNAYAHKQERSPVAQGYLDRNIFLQSYDSLVIDVLRVVQDLGFLKLTIQTVATFNKP</sequence>
<keyword evidence="1" id="KW-0732">Signal</keyword>
<dbReference type="GO" id="GO:0070059">
    <property type="term" value="P:intrinsic apoptotic signaling pathway in response to endoplasmic reticulum stress"/>
    <property type="evidence" value="ECO:0007669"/>
    <property type="project" value="TreeGrafter"/>
</dbReference>
<dbReference type="OrthoDB" id="10252171at2759"/>